<sequence length="391" mass="47005">MITKKIKASRTFQKLQNLYNEKFGYISKLRNTNLYSSYLELCKIRSKEIFDSKKETIADLKIENFKKNLNFKPDSLSPSEKKEYERRLEIFDYSRSIYRKKLDYSEEGIYSPDFFRGIEQQDPHISVNLNPTKDNLYKSQLYHNAAYIHMKKNLEIPKDIKVATDFKNKWIKDYFQGRDTSTFLLNNFEGFSFDDDYKFWRSNKKHSYLKTLVPHDNLNLFSKGDFIYKGKYINMKFFSDFHPEVFLFKRSSPSISVRYKHNKLNFSPMTKTEKIFRRLFWNEYSKLREIYKTDPPYFYTILGKHEIIPKGFAKKGHYFIQLNKTLEELTNALPEVRSEMKNAVSQVADIKWIDIFNDYDKKKFSSKDIEKLNKALRVHQSPVQLIYKERN</sequence>
<organism evidence="1 2">
    <name type="scientific">Hanseniaspora guilliermondii</name>
    <dbReference type="NCBI Taxonomy" id="56406"/>
    <lineage>
        <taxon>Eukaryota</taxon>
        <taxon>Fungi</taxon>
        <taxon>Dikarya</taxon>
        <taxon>Ascomycota</taxon>
        <taxon>Saccharomycotina</taxon>
        <taxon>Saccharomycetes</taxon>
        <taxon>Saccharomycodales</taxon>
        <taxon>Saccharomycodaceae</taxon>
        <taxon>Hanseniaspora</taxon>
    </lineage>
</organism>
<evidence type="ECO:0000313" key="2">
    <source>
        <dbReference type="Proteomes" id="UP000183365"/>
    </source>
</evidence>
<reference evidence="2" key="1">
    <citation type="submission" date="2016-11" db="EMBL/GenBank/DDBJ databases">
        <authorList>
            <person name="Guldener U."/>
        </authorList>
    </citation>
    <scope>NUCLEOTIDE SEQUENCE [LARGE SCALE GENOMIC DNA]</scope>
</reference>
<dbReference type="AlphaFoldDB" id="A0A1L0CR60"/>
<dbReference type="Proteomes" id="UP000183365">
    <property type="component" value="Unassembled WGS sequence"/>
</dbReference>
<dbReference type="EMBL" id="FQNF01000074">
    <property type="protein sequence ID" value="SGZ41025.1"/>
    <property type="molecule type" value="Genomic_DNA"/>
</dbReference>
<dbReference type="OrthoDB" id="3971925at2759"/>
<dbReference type="VEuPathDB" id="FungiDB:HGUI_03225"/>
<evidence type="ECO:0000313" key="1">
    <source>
        <dbReference type="EMBL" id="SGZ41025.1"/>
    </source>
</evidence>
<name>A0A1L0CR60_9ASCO</name>
<gene>
    <name evidence="1" type="ORF">HGUI_03225</name>
</gene>
<proteinExistence type="predicted"/>
<accession>A0A1L0CR60</accession>
<protein>
    <submittedName>
        <fullName evidence="1">Uncharacterized protein</fullName>
    </submittedName>
</protein>
<keyword evidence="2" id="KW-1185">Reference proteome</keyword>